<dbReference type="PROSITE" id="PS51257">
    <property type="entry name" value="PROKAR_LIPOPROTEIN"/>
    <property type="match status" value="1"/>
</dbReference>
<dbReference type="Gene3D" id="3.50.90.10">
    <property type="entry name" value="YerB-like"/>
    <property type="match status" value="1"/>
</dbReference>
<feature type="signal peptide" evidence="2">
    <location>
        <begin position="1"/>
        <end position="19"/>
    </location>
</feature>
<accession>A0ABQ2ND42</accession>
<evidence type="ECO:0000256" key="1">
    <source>
        <dbReference type="SAM" id="MobiDB-lite"/>
    </source>
</evidence>
<feature type="chain" id="PRO_5045755119" description="DUF3048 domain-containing protein" evidence="2">
    <location>
        <begin position="20"/>
        <end position="336"/>
    </location>
</feature>
<protein>
    <recommendedName>
        <fullName evidence="7">DUF3048 domain-containing protein</fullName>
    </recommendedName>
</protein>
<reference evidence="6" key="1">
    <citation type="journal article" date="2019" name="Int. J. Syst. Evol. Microbiol.">
        <title>The Global Catalogue of Microorganisms (GCM) 10K type strain sequencing project: providing services to taxonomists for standard genome sequencing and annotation.</title>
        <authorList>
            <consortium name="The Broad Institute Genomics Platform"/>
            <consortium name="The Broad Institute Genome Sequencing Center for Infectious Disease"/>
            <person name="Wu L."/>
            <person name="Ma J."/>
        </authorList>
    </citation>
    <scope>NUCLEOTIDE SEQUENCE [LARGE SCALE GENOMIC DNA]</scope>
    <source>
        <strain evidence="6">CGMCC 4.7371</strain>
    </source>
</reference>
<evidence type="ECO:0000259" key="4">
    <source>
        <dbReference type="Pfam" id="PF17479"/>
    </source>
</evidence>
<dbReference type="SUPFAM" id="SSF159774">
    <property type="entry name" value="YerB-like"/>
    <property type="match status" value="1"/>
</dbReference>
<feature type="region of interest" description="Disordered" evidence="1">
    <location>
        <begin position="23"/>
        <end position="56"/>
    </location>
</feature>
<dbReference type="Pfam" id="PF17479">
    <property type="entry name" value="DUF3048_C"/>
    <property type="match status" value="1"/>
</dbReference>
<evidence type="ECO:0000259" key="3">
    <source>
        <dbReference type="Pfam" id="PF11258"/>
    </source>
</evidence>
<keyword evidence="2" id="KW-0732">Signal</keyword>
<comment type="caution">
    <text evidence="5">The sequence shown here is derived from an EMBL/GenBank/DDBJ whole genome shotgun (WGS) entry which is preliminary data.</text>
</comment>
<dbReference type="InterPro" id="IPR021416">
    <property type="entry name" value="DUF3048_N"/>
</dbReference>
<feature type="domain" description="DUF3048" evidence="3">
    <location>
        <begin position="51"/>
        <end position="190"/>
    </location>
</feature>
<evidence type="ECO:0000256" key="2">
    <source>
        <dbReference type="SAM" id="SignalP"/>
    </source>
</evidence>
<evidence type="ECO:0008006" key="7">
    <source>
        <dbReference type="Google" id="ProtNLM"/>
    </source>
</evidence>
<dbReference type="Pfam" id="PF11258">
    <property type="entry name" value="DUF3048"/>
    <property type="match status" value="1"/>
</dbReference>
<dbReference type="EMBL" id="BMNI01000012">
    <property type="protein sequence ID" value="GGO93437.1"/>
    <property type="molecule type" value="Genomic_DNA"/>
</dbReference>
<gene>
    <name evidence="5" type="ORF">GCM10011584_32130</name>
</gene>
<feature type="domain" description="DUF3048" evidence="4">
    <location>
        <begin position="243"/>
        <end position="323"/>
    </location>
</feature>
<evidence type="ECO:0000313" key="6">
    <source>
        <dbReference type="Proteomes" id="UP000655410"/>
    </source>
</evidence>
<sequence>MRRMRLSVAATLAASLVLAGCGGGDTGTDKPSKSSEASSTAAAPAPETWPLTGLRVPAGRSPKSPAYIVKIDNSNASAPQYGLGKADLVVEELVEGGITRLAAFFQSQLPRKVGPVRSMRLTDIGVAKPLGAEIVTSGAAPVTLDGLRRAGQKYVQFGSNPALQRLLDGSHDTLHSVVANLKQLARQAKQPARPVDYLPFGTSKALRPGKHATTIDARMSGGRTAHWQLMGKKYILQNGYMPDGDVFKADTVITCMVTTSTAPYLDPAGNPVPVSHFEGKGQAIIFHDGKAVRAMWKKPKVGDTVTFVTKQGQLKVPAGHTWIHLVPINGGGVTFR</sequence>
<feature type="compositionally biased region" description="Low complexity" evidence="1">
    <location>
        <begin position="34"/>
        <end position="48"/>
    </location>
</feature>
<keyword evidence="6" id="KW-1185">Reference proteome</keyword>
<organism evidence="5 6">
    <name type="scientific">Nocardioides phosphati</name>
    <dbReference type="NCBI Taxonomy" id="1867775"/>
    <lineage>
        <taxon>Bacteria</taxon>
        <taxon>Bacillati</taxon>
        <taxon>Actinomycetota</taxon>
        <taxon>Actinomycetes</taxon>
        <taxon>Propionibacteriales</taxon>
        <taxon>Nocardioidaceae</taxon>
        <taxon>Nocardioides</taxon>
    </lineage>
</organism>
<evidence type="ECO:0000313" key="5">
    <source>
        <dbReference type="EMBL" id="GGO93437.1"/>
    </source>
</evidence>
<dbReference type="InterPro" id="IPR023158">
    <property type="entry name" value="YerB-like_sf"/>
</dbReference>
<name>A0ABQ2ND42_9ACTN</name>
<dbReference type="InterPro" id="IPR035328">
    <property type="entry name" value="DUF3048_C"/>
</dbReference>
<dbReference type="Proteomes" id="UP000655410">
    <property type="component" value="Unassembled WGS sequence"/>
</dbReference>
<proteinExistence type="predicted"/>